<dbReference type="Proteomes" id="UP000077271">
    <property type="component" value="Unassembled WGS sequence"/>
</dbReference>
<comment type="caution">
    <text evidence="1">The sequence shown here is derived from an EMBL/GenBank/DDBJ whole genome shotgun (WGS) entry which is preliminary data.</text>
</comment>
<sequence length="165" mass="18669">MKEFIIGIAMVLVFTIFTIYQQDSNIHREQMQALKSITQEAAAAAAQHYVSDEYGDGNYSFNEEEGRKAAEAIIRSSLKLDAELRPTSKSYWHKVSKVTYDITFLDHNDFTAFPQNYQYIHPSGSMDFILYGPSVIVTISTGKANYTSIPINSDSYQTGIHTFDE</sequence>
<name>A0A177KZ75_9BACI</name>
<accession>A0A177KZ75</accession>
<proteinExistence type="predicted"/>
<reference evidence="1 2" key="1">
    <citation type="submission" date="2016-01" db="EMBL/GenBank/DDBJ databases">
        <title>Investigation of taxonomic status of Bacillus aminovorans.</title>
        <authorList>
            <person name="Verma A."/>
            <person name="Pal Y."/>
            <person name="Krishnamurthi S."/>
        </authorList>
    </citation>
    <scope>NUCLEOTIDE SEQUENCE [LARGE SCALE GENOMIC DNA]</scope>
    <source>
        <strain evidence="1 2">DSM 4337</strain>
    </source>
</reference>
<dbReference type="RefSeq" id="WP_063974498.1">
    <property type="nucleotide sequence ID" value="NZ_LQWZ01000007.1"/>
</dbReference>
<protein>
    <submittedName>
        <fullName evidence="1">Uncharacterized protein</fullName>
    </submittedName>
</protein>
<organism evidence="1 2">
    <name type="scientific">Domibacillus aminovorans</name>
    <dbReference type="NCBI Taxonomy" id="29332"/>
    <lineage>
        <taxon>Bacteria</taxon>
        <taxon>Bacillati</taxon>
        <taxon>Bacillota</taxon>
        <taxon>Bacilli</taxon>
        <taxon>Bacillales</taxon>
        <taxon>Bacillaceae</taxon>
        <taxon>Domibacillus</taxon>
    </lineage>
</organism>
<gene>
    <name evidence="1" type="ORF">AWH48_16820</name>
</gene>
<evidence type="ECO:0000313" key="2">
    <source>
        <dbReference type="Proteomes" id="UP000077271"/>
    </source>
</evidence>
<dbReference type="OrthoDB" id="1739152at2"/>
<dbReference type="AlphaFoldDB" id="A0A177KZ75"/>
<evidence type="ECO:0000313" key="1">
    <source>
        <dbReference type="EMBL" id="OAH58660.1"/>
    </source>
</evidence>
<dbReference type="EMBL" id="LQWZ01000007">
    <property type="protein sequence ID" value="OAH58660.1"/>
    <property type="molecule type" value="Genomic_DNA"/>
</dbReference>